<dbReference type="PRINTS" id="PR00455">
    <property type="entry name" value="HTHTETR"/>
</dbReference>
<dbReference type="EMBL" id="MBTF01000001">
    <property type="protein sequence ID" value="OOQ61656.1"/>
    <property type="molecule type" value="Genomic_DNA"/>
</dbReference>
<dbReference type="Proteomes" id="UP000189739">
    <property type="component" value="Unassembled WGS sequence"/>
</dbReference>
<comment type="caution">
    <text evidence="4">The sequence shown here is derived from an EMBL/GenBank/DDBJ whole genome shotgun (WGS) entry which is preliminary data.</text>
</comment>
<feature type="DNA-binding region" description="H-T-H motif" evidence="2">
    <location>
        <begin position="24"/>
        <end position="43"/>
    </location>
</feature>
<dbReference type="InterPro" id="IPR036271">
    <property type="entry name" value="Tet_transcr_reg_TetR-rel_C_sf"/>
</dbReference>
<accession>A0A1S9PL10</accession>
<evidence type="ECO:0000256" key="1">
    <source>
        <dbReference type="ARBA" id="ARBA00023125"/>
    </source>
</evidence>
<dbReference type="InterPro" id="IPR050624">
    <property type="entry name" value="HTH-type_Tx_Regulator"/>
</dbReference>
<dbReference type="RefSeq" id="WP_078345827.1">
    <property type="nucleotide sequence ID" value="NZ_MBTF01000001.1"/>
</dbReference>
<dbReference type="Gene3D" id="1.10.10.60">
    <property type="entry name" value="Homeodomain-like"/>
    <property type="match status" value="1"/>
</dbReference>
<keyword evidence="1 2" id="KW-0238">DNA-binding</keyword>
<evidence type="ECO:0000256" key="2">
    <source>
        <dbReference type="PROSITE-ProRule" id="PRU00335"/>
    </source>
</evidence>
<protein>
    <recommendedName>
        <fullName evidence="3">HTH tetR-type domain-containing protein</fullName>
    </recommendedName>
</protein>
<sequence length="204" mass="23604">MSQEERIIKGALDLFLQAGIKSVTMDDIARHLGMSKKTIYQYFGDKNELVVALVKDRLKEDEAQINAMIESASNVVEEMLNMMKCSEDILSRVNPIVFHDMQKYHPEAWEEFQKFKSHVLIEKLEQLLAKGMAEGVIRKDLDVKILATMRVNQVEMGFNTAIFPISHFNSWKVQLQLLEHFNYGICTIKGHELLDQYKKDNVLQ</sequence>
<dbReference type="OrthoDB" id="881297at2"/>
<reference evidence="4 5" key="1">
    <citation type="submission" date="2016-07" db="EMBL/GenBank/DDBJ databases">
        <title>Genomic analysis of zinc-resistant bacterium Mucilaginibacter pedocola TBZ30.</title>
        <authorList>
            <person name="Huang J."/>
            <person name="Tang J."/>
        </authorList>
    </citation>
    <scope>NUCLEOTIDE SEQUENCE [LARGE SCALE GENOMIC DNA]</scope>
    <source>
        <strain evidence="4 5">TBZ30</strain>
    </source>
</reference>
<dbReference type="SUPFAM" id="SSF48498">
    <property type="entry name" value="Tetracyclin repressor-like, C-terminal domain"/>
    <property type="match status" value="1"/>
</dbReference>
<dbReference type="InterPro" id="IPR009057">
    <property type="entry name" value="Homeodomain-like_sf"/>
</dbReference>
<keyword evidence="5" id="KW-1185">Reference proteome</keyword>
<name>A0A1S9PL10_9SPHI</name>
<evidence type="ECO:0000313" key="5">
    <source>
        <dbReference type="Proteomes" id="UP000189739"/>
    </source>
</evidence>
<dbReference type="SUPFAM" id="SSF46689">
    <property type="entry name" value="Homeodomain-like"/>
    <property type="match status" value="1"/>
</dbReference>
<dbReference type="PANTHER" id="PTHR43479:SF11">
    <property type="entry name" value="ACREF_ENVCD OPERON REPRESSOR-RELATED"/>
    <property type="match status" value="1"/>
</dbReference>
<dbReference type="AlphaFoldDB" id="A0A1S9PL10"/>
<dbReference type="InterPro" id="IPR001647">
    <property type="entry name" value="HTH_TetR"/>
</dbReference>
<dbReference type="Pfam" id="PF00440">
    <property type="entry name" value="TetR_N"/>
    <property type="match status" value="1"/>
</dbReference>
<dbReference type="PANTHER" id="PTHR43479">
    <property type="entry name" value="ACREF/ENVCD OPERON REPRESSOR-RELATED"/>
    <property type="match status" value="1"/>
</dbReference>
<feature type="domain" description="HTH tetR-type" evidence="3">
    <location>
        <begin position="1"/>
        <end position="61"/>
    </location>
</feature>
<dbReference type="PROSITE" id="PS50977">
    <property type="entry name" value="HTH_TETR_2"/>
    <property type="match status" value="1"/>
</dbReference>
<dbReference type="GO" id="GO:0003677">
    <property type="term" value="F:DNA binding"/>
    <property type="evidence" value="ECO:0007669"/>
    <property type="project" value="UniProtKB-UniRule"/>
</dbReference>
<organism evidence="4 5">
    <name type="scientific">Mucilaginibacter pedocola</name>
    <dbReference type="NCBI Taxonomy" id="1792845"/>
    <lineage>
        <taxon>Bacteria</taxon>
        <taxon>Pseudomonadati</taxon>
        <taxon>Bacteroidota</taxon>
        <taxon>Sphingobacteriia</taxon>
        <taxon>Sphingobacteriales</taxon>
        <taxon>Sphingobacteriaceae</taxon>
        <taxon>Mucilaginibacter</taxon>
    </lineage>
</organism>
<evidence type="ECO:0000259" key="3">
    <source>
        <dbReference type="PROSITE" id="PS50977"/>
    </source>
</evidence>
<dbReference type="STRING" id="1792845.BC343_00845"/>
<evidence type="ECO:0000313" key="4">
    <source>
        <dbReference type="EMBL" id="OOQ61656.1"/>
    </source>
</evidence>
<proteinExistence type="predicted"/>
<dbReference type="Gene3D" id="1.10.357.10">
    <property type="entry name" value="Tetracycline Repressor, domain 2"/>
    <property type="match status" value="1"/>
</dbReference>
<gene>
    <name evidence="4" type="ORF">BC343_00845</name>
</gene>